<evidence type="ECO:0000256" key="2">
    <source>
        <dbReference type="SAM" id="SignalP"/>
    </source>
</evidence>
<gene>
    <name evidence="3" type="ORF">B0X71_17910</name>
</gene>
<dbReference type="Proteomes" id="UP000188184">
    <property type="component" value="Chromosome"/>
</dbReference>
<organism evidence="3 4">
    <name type="scientific">Planococcus lenghuensis</name>
    <dbReference type="NCBI Taxonomy" id="2213202"/>
    <lineage>
        <taxon>Bacteria</taxon>
        <taxon>Bacillati</taxon>
        <taxon>Bacillota</taxon>
        <taxon>Bacilli</taxon>
        <taxon>Bacillales</taxon>
        <taxon>Caryophanaceae</taxon>
        <taxon>Planococcus</taxon>
    </lineage>
</organism>
<dbReference type="EMBL" id="CP019640">
    <property type="protein sequence ID" value="AQQ54792.1"/>
    <property type="molecule type" value="Genomic_DNA"/>
</dbReference>
<proteinExistence type="predicted"/>
<keyword evidence="2" id="KW-0732">Signal</keyword>
<name>A0A1Q2L4K0_9BACL</name>
<evidence type="ECO:0000313" key="4">
    <source>
        <dbReference type="Proteomes" id="UP000188184"/>
    </source>
</evidence>
<dbReference type="OrthoDB" id="2428517at2"/>
<sequence>MRKLTIAILLLALFSLPVQSFALSCEEPPPPDIAYEEYDAVIIGTVDDIRERSDEKILTIQVEKSFKGVNKKIIAVEEDLTWGESQLNAEHLFYLNKEGEEWVHPLCSPTTLNTGIADEFYADKEEIVLEDVALEDVNTAGSWPKGVIFLIAVAVFFAIIAAVFLIVRRRKN</sequence>
<evidence type="ECO:0008006" key="5">
    <source>
        <dbReference type="Google" id="ProtNLM"/>
    </source>
</evidence>
<evidence type="ECO:0000256" key="1">
    <source>
        <dbReference type="SAM" id="Phobius"/>
    </source>
</evidence>
<protein>
    <recommendedName>
        <fullName evidence="5">CbiN domain protein</fullName>
    </recommendedName>
</protein>
<keyword evidence="4" id="KW-1185">Reference proteome</keyword>
<dbReference type="RefSeq" id="WP_077590692.1">
    <property type="nucleotide sequence ID" value="NZ_CP019640.1"/>
</dbReference>
<dbReference type="PROSITE" id="PS51257">
    <property type="entry name" value="PROKAR_LIPOPROTEIN"/>
    <property type="match status" value="1"/>
</dbReference>
<feature type="signal peptide" evidence="2">
    <location>
        <begin position="1"/>
        <end position="22"/>
    </location>
</feature>
<feature type="transmembrane region" description="Helical" evidence="1">
    <location>
        <begin position="147"/>
        <end position="167"/>
    </location>
</feature>
<reference evidence="3 4" key="1">
    <citation type="submission" date="2017-02" db="EMBL/GenBank/DDBJ databases">
        <title>The complete genomic sequence of a novel cold adapted crude oil-degrading bacterium Planococcus qaidamina Y42.</title>
        <authorList>
            <person name="Yang R."/>
        </authorList>
    </citation>
    <scope>NUCLEOTIDE SEQUENCE [LARGE SCALE GENOMIC DNA]</scope>
    <source>
        <strain evidence="3 4">Y42</strain>
    </source>
</reference>
<dbReference type="AlphaFoldDB" id="A0A1Q2L4K0"/>
<keyword evidence="1" id="KW-1133">Transmembrane helix</keyword>
<feature type="chain" id="PRO_5011958822" description="CbiN domain protein" evidence="2">
    <location>
        <begin position="23"/>
        <end position="172"/>
    </location>
</feature>
<keyword evidence="1" id="KW-0472">Membrane</keyword>
<accession>A0A1Q2L4K0</accession>
<evidence type="ECO:0000313" key="3">
    <source>
        <dbReference type="EMBL" id="AQQ54792.1"/>
    </source>
</evidence>
<keyword evidence="1" id="KW-0812">Transmembrane</keyword>
<dbReference type="KEGG" id="pmar:B0X71_17910"/>